<keyword evidence="3" id="KW-1185">Reference proteome</keyword>
<proteinExistence type="predicted"/>
<evidence type="ECO:0000313" key="2">
    <source>
        <dbReference type="EMBL" id="MDQ0466106.1"/>
    </source>
</evidence>
<accession>A0ABU0IVR2</accession>
<dbReference type="EMBL" id="JAUSVS010000009">
    <property type="protein sequence ID" value="MDQ0466106.1"/>
    <property type="molecule type" value="Genomic_DNA"/>
</dbReference>
<keyword evidence="1" id="KW-0732">Signal</keyword>
<dbReference type="Proteomes" id="UP001228905">
    <property type="component" value="Unassembled WGS sequence"/>
</dbReference>
<sequence length="160" mass="17346">MRVEAILTCLIVLTFPLPAAAEPPEGVAGRWSASIKACNSGNSETVPLAKVAARPEGYIGRCLAIVGAWDGIRFCTDRSAMTGPVRATARCIGAESRSDEVHQRDKVEWVRLYGELSLCADFWAMAATTDELWRIGGFCHTSDGPDLRVTARQPLINPGW</sequence>
<feature type="signal peptide" evidence="1">
    <location>
        <begin position="1"/>
        <end position="21"/>
    </location>
</feature>
<protein>
    <recommendedName>
        <fullName evidence="4">DUF2147 domain-containing protein</fullName>
    </recommendedName>
</protein>
<organism evidence="2 3">
    <name type="scientific">Caulobacter ginsengisoli</name>
    <dbReference type="NCBI Taxonomy" id="400775"/>
    <lineage>
        <taxon>Bacteria</taxon>
        <taxon>Pseudomonadati</taxon>
        <taxon>Pseudomonadota</taxon>
        <taxon>Alphaproteobacteria</taxon>
        <taxon>Caulobacterales</taxon>
        <taxon>Caulobacteraceae</taxon>
        <taxon>Caulobacter</taxon>
    </lineage>
</organism>
<comment type="caution">
    <text evidence="2">The sequence shown here is derived from an EMBL/GenBank/DDBJ whole genome shotgun (WGS) entry which is preliminary data.</text>
</comment>
<feature type="chain" id="PRO_5046077921" description="DUF2147 domain-containing protein" evidence="1">
    <location>
        <begin position="22"/>
        <end position="160"/>
    </location>
</feature>
<evidence type="ECO:0000313" key="3">
    <source>
        <dbReference type="Proteomes" id="UP001228905"/>
    </source>
</evidence>
<dbReference type="RefSeq" id="WP_307351951.1">
    <property type="nucleotide sequence ID" value="NZ_JAUSVS010000009.1"/>
</dbReference>
<evidence type="ECO:0008006" key="4">
    <source>
        <dbReference type="Google" id="ProtNLM"/>
    </source>
</evidence>
<evidence type="ECO:0000256" key="1">
    <source>
        <dbReference type="SAM" id="SignalP"/>
    </source>
</evidence>
<reference evidence="2 3" key="1">
    <citation type="submission" date="2023-07" db="EMBL/GenBank/DDBJ databases">
        <title>Genomic Encyclopedia of Type Strains, Phase IV (KMG-IV): sequencing the most valuable type-strain genomes for metagenomic binning, comparative biology and taxonomic classification.</title>
        <authorList>
            <person name="Goeker M."/>
        </authorList>
    </citation>
    <scope>NUCLEOTIDE SEQUENCE [LARGE SCALE GENOMIC DNA]</scope>
    <source>
        <strain evidence="2 3">DSM 18695</strain>
    </source>
</reference>
<name>A0ABU0IVR2_9CAUL</name>
<gene>
    <name evidence="2" type="ORF">QO010_003899</name>
</gene>